<protein>
    <submittedName>
        <fullName evidence="2">Uncharacterized protein</fullName>
    </submittedName>
</protein>
<dbReference type="Proteomes" id="UP000597762">
    <property type="component" value="Unassembled WGS sequence"/>
</dbReference>
<name>A0A812D6Q0_ACAPH</name>
<reference evidence="2" key="1">
    <citation type="submission" date="2021-01" db="EMBL/GenBank/DDBJ databases">
        <authorList>
            <person name="Li R."/>
            <person name="Bekaert M."/>
        </authorList>
    </citation>
    <scope>NUCLEOTIDE SEQUENCE</scope>
    <source>
        <strain evidence="2">Farmed</strain>
    </source>
</reference>
<accession>A0A812D6Q0</accession>
<feature type="region of interest" description="Disordered" evidence="1">
    <location>
        <begin position="102"/>
        <end position="149"/>
    </location>
</feature>
<keyword evidence="3" id="KW-1185">Reference proteome</keyword>
<evidence type="ECO:0000313" key="3">
    <source>
        <dbReference type="Proteomes" id="UP000597762"/>
    </source>
</evidence>
<organism evidence="2 3">
    <name type="scientific">Acanthosepion pharaonis</name>
    <name type="common">Pharaoh cuttlefish</name>
    <name type="synonym">Sepia pharaonis</name>
    <dbReference type="NCBI Taxonomy" id="158019"/>
    <lineage>
        <taxon>Eukaryota</taxon>
        <taxon>Metazoa</taxon>
        <taxon>Spiralia</taxon>
        <taxon>Lophotrochozoa</taxon>
        <taxon>Mollusca</taxon>
        <taxon>Cephalopoda</taxon>
        <taxon>Coleoidea</taxon>
        <taxon>Decapodiformes</taxon>
        <taxon>Sepiida</taxon>
        <taxon>Sepiina</taxon>
        <taxon>Sepiidae</taxon>
        <taxon>Acanthosepion</taxon>
    </lineage>
</organism>
<sequence>MVDVQRNSVLINRTPHHIRDLFPHRLKMTAVISRLKATHIHRLFSAGPDHSSTEPAETDAEDNNGDANNERDQPTWPDPLTRLISWRGTVSLFFIFSLHQGSSSSKKTKDDGRTVVGGDDAGDGAESEEKLEVGDVGGEGGAGGDIGEDSPFSRSAFSWRIFCIFSQNDSFSV</sequence>
<dbReference type="EMBL" id="CAHIKZ030002522">
    <property type="protein sequence ID" value="CAE1288232.1"/>
    <property type="molecule type" value="Genomic_DNA"/>
</dbReference>
<gene>
    <name evidence="2" type="ORF">SPHA_46991</name>
</gene>
<dbReference type="AlphaFoldDB" id="A0A812D6Q0"/>
<comment type="caution">
    <text evidence="2">The sequence shown here is derived from an EMBL/GenBank/DDBJ whole genome shotgun (WGS) entry which is preliminary data.</text>
</comment>
<proteinExistence type="predicted"/>
<feature type="compositionally biased region" description="Gly residues" evidence="1">
    <location>
        <begin position="135"/>
        <end position="145"/>
    </location>
</feature>
<evidence type="ECO:0000256" key="1">
    <source>
        <dbReference type="SAM" id="MobiDB-lite"/>
    </source>
</evidence>
<feature type="region of interest" description="Disordered" evidence="1">
    <location>
        <begin position="45"/>
        <end position="78"/>
    </location>
</feature>
<evidence type="ECO:0000313" key="2">
    <source>
        <dbReference type="EMBL" id="CAE1288232.1"/>
    </source>
</evidence>